<gene>
    <name evidence="2" type="ORF">COT80_00115</name>
</gene>
<evidence type="ECO:0000256" key="1">
    <source>
        <dbReference type="SAM" id="Phobius"/>
    </source>
</evidence>
<evidence type="ECO:0000313" key="3">
    <source>
        <dbReference type="Proteomes" id="UP000229056"/>
    </source>
</evidence>
<sequence length="70" mass="8111">MLFFAIYSFFNIYHLIRFGFASLINVLIITTYIAITTILIIYSLSLLSQIDWTIPIINLDMNSFNTSLNI</sequence>
<reference evidence="3" key="1">
    <citation type="submission" date="2017-09" db="EMBL/GenBank/DDBJ databases">
        <title>Depth-based differentiation of microbial function through sediment-hosted aquifers and enrichment of novel symbionts in the deep terrestrial subsurface.</title>
        <authorList>
            <person name="Probst A.J."/>
            <person name="Ladd B."/>
            <person name="Jarett J.K."/>
            <person name="Geller-Mcgrath D.E."/>
            <person name="Sieber C.M.K."/>
            <person name="Emerson J.B."/>
            <person name="Anantharaman K."/>
            <person name="Thomas B.C."/>
            <person name="Malmstrom R."/>
            <person name="Stieglmeier M."/>
            <person name="Klingl A."/>
            <person name="Woyke T."/>
            <person name="Ryan C.M."/>
            <person name="Banfield J.F."/>
        </authorList>
    </citation>
    <scope>NUCLEOTIDE SEQUENCE [LARGE SCALE GENOMIC DNA]</scope>
</reference>
<name>A0A2H0W591_9BACT</name>
<keyword evidence="1" id="KW-0472">Membrane</keyword>
<dbReference type="AlphaFoldDB" id="A0A2H0W591"/>
<protein>
    <submittedName>
        <fullName evidence="2">Uncharacterized protein</fullName>
    </submittedName>
</protein>
<feature type="transmembrane region" description="Helical" evidence="1">
    <location>
        <begin position="20"/>
        <end position="42"/>
    </location>
</feature>
<dbReference type="Proteomes" id="UP000229056">
    <property type="component" value="Unassembled WGS sequence"/>
</dbReference>
<comment type="caution">
    <text evidence="2">The sequence shown here is derived from an EMBL/GenBank/DDBJ whole genome shotgun (WGS) entry which is preliminary data.</text>
</comment>
<organism evidence="2 3">
    <name type="scientific">Candidatus Buchananbacteria bacterium CG10_big_fil_rev_8_21_14_0_10_33_19</name>
    <dbReference type="NCBI Taxonomy" id="1974525"/>
    <lineage>
        <taxon>Bacteria</taxon>
        <taxon>Candidatus Buchananiibacteriota</taxon>
    </lineage>
</organism>
<accession>A0A2H0W591</accession>
<keyword evidence="1" id="KW-1133">Transmembrane helix</keyword>
<evidence type="ECO:0000313" key="2">
    <source>
        <dbReference type="EMBL" id="PIS06515.1"/>
    </source>
</evidence>
<proteinExistence type="predicted"/>
<keyword evidence="1" id="KW-0812">Transmembrane</keyword>
<dbReference type="EMBL" id="PEZY01000002">
    <property type="protein sequence ID" value="PIS06515.1"/>
    <property type="molecule type" value="Genomic_DNA"/>
</dbReference>